<dbReference type="PANTHER" id="PTHR23044:SF61">
    <property type="entry name" value="3'-5' EXORIBONUCLEASE 1-RELATED"/>
    <property type="match status" value="1"/>
</dbReference>
<protein>
    <submittedName>
        <fullName evidence="1">Uncharacterized protein</fullName>
    </submittedName>
</protein>
<accession>A0A0F9H760</accession>
<name>A0A0F9H760_9ZZZZ</name>
<sequence>MASWGLYDKKQLIKDCERHKIEYPFGMYWNVKQGFSKKQGVKKRFGLIKALQRLSLEFEGNHHRGVDDAYNIARIIKEYFGSDCFLYR</sequence>
<reference evidence="1" key="1">
    <citation type="journal article" date="2015" name="Nature">
        <title>Complex archaea that bridge the gap between prokaryotes and eukaryotes.</title>
        <authorList>
            <person name="Spang A."/>
            <person name="Saw J.H."/>
            <person name="Jorgensen S.L."/>
            <person name="Zaremba-Niedzwiedzka K."/>
            <person name="Martijn J."/>
            <person name="Lind A.E."/>
            <person name="van Eijk R."/>
            <person name="Schleper C."/>
            <person name="Guy L."/>
            <person name="Ettema T.J."/>
        </authorList>
    </citation>
    <scope>NUCLEOTIDE SEQUENCE</scope>
</reference>
<dbReference type="InterPro" id="IPR051274">
    <property type="entry name" value="3-5_Exoribonuclease"/>
</dbReference>
<dbReference type="AlphaFoldDB" id="A0A0F9H760"/>
<dbReference type="SUPFAM" id="SSF53098">
    <property type="entry name" value="Ribonuclease H-like"/>
    <property type="match status" value="1"/>
</dbReference>
<dbReference type="InterPro" id="IPR036397">
    <property type="entry name" value="RNaseH_sf"/>
</dbReference>
<dbReference type="EMBL" id="LAZR01015886">
    <property type="protein sequence ID" value="KKM06924.1"/>
    <property type="molecule type" value="Genomic_DNA"/>
</dbReference>
<organism evidence="1">
    <name type="scientific">marine sediment metagenome</name>
    <dbReference type="NCBI Taxonomy" id="412755"/>
    <lineage>
        <taxon>unclassified sequences</taxon>
        <taxon>metagenomes</taxon>
        <taxon>ecological metagenomes</taxon>
    </lineage>
</organism>
<proteinExistence type="predicted"/>
<gene>
    <name evidence="1" type="ORF">LCGC14_1739040</name>
</gene>
<dbReference type="InterPro" id="IPR012337">
    <property type="entry name" value="RNaseH-like_sf"/>
</dbReference>
<dbReference type="Gene3D" id="3.30.420.10">
    <property type="entry name" value="Ribonuclease H-like superfamily/Ribonuclease H"/>
    <property type="match status" value="1"/>
</dbReference>
<dbReference type="GO" id="GO:0003676">
    <property type="term" value="F:nucleic acid binding"/>
    <property type="evidence" value="ECO:0007669"/>
    <property type="project" value="InterPro"/>
</dbReference>
<comment type="caution">
    <text evidence="1">The sequence shown here is derived from an EMBL/GenBank/DDBJ whole genome shotgun (WGS) entry which is preliminary data.</text>
</comment>
<evidence type="ECO:0000313" key="1">
    <source>
        <dbReference type="EMBL" id="KKM06924.1"/>
    </source>
</evidence>
<dbReference type="PANTHER" id="PTHR23044">
    <property type="entry name" value="3'-5' EXONUCLEASE ERI1-RELATED"/>
    <property type="match status" value="1"/>
</dbReference>